<sequence>MKKHFSSWGFQCLGFALIAALTFGCSDQEEPIPKEIKDSLYFEFTLGGNKYKSEIIESDLIPQSGNEKIVEGTNGMNFLMYARFSSAIWMNFSNTCGTTPGRDCLDFMIQVPDTINEGSYPSLFTFGISVNGQQFVQKYNGPKVNDLPAEFRTDVVITKYDEVKNIVEGTVKGQFYKFQDPSEEVFYLTGEFRVYLFTN</sequence>
<dbReference type="PROSITE" id="PS51257">
    <property type="entry name" value="PROKAR_LIPOPROTEIN"/>
    <property type="match status" value="1"/>
</dbReference>
<name>A3I1H3_9BACT</name>
<comment type="caution">
    <text evidence="1">The sequence shown here is derived from an EMBL/GenBank/DDBJ whole genome shotgun (WGS) entry which is preliminary data.</text>
</comment>
<dbReference type="EMBL" id="AAXU02000001">
    <property type="protein sequence ID" value="EAZ79639.1"/>
    <property type="molecule type" value="Genomic_DNA"/>
</dbReference>
<dbReference type="OrthoDB" id="826492at2"/>
<evidence type="ECO:0008006" key="3">
    <source>
        <dbReference type="Google" id="ProtNLM"/>
    </source>
</evidence>
<reference evidence="1 2" key="1">
    <citation type="journal article" date="2011" name="J. Bacteriol.">
        <title>Complete genome sequence of Algoriphagus sp. PR1, bacterial prey of a colony-forming choanoflagellate.</title>
        <authorList>
            <person name="Alegado R.A."/>
            <person name="Ferriera S."/>
            <person name="Nusbaum C."/>
            <person name="Young S.K."/>
            <person name="Zeng Q."/>
            <person name="Imamovic A."/>
            <person name="Fairclough S.R."/>
            <person name="King N."/>
        </authorList>
    </citation>
    <scope>NUCLEOTIDE SEQUENCE [LARGE SCALE GENOMIC DNA]</scope>
    <source>
        <strain evidence="1 2">PR1</strain>
    </source>
</reference>
<dbReference type="Proteomes" id="UP000003919">
    <property type="component" value="Chromosome"/>
</dbReference>
<organism evidence="1 2">
    <name type="scientific">Algoriphagus machipongonensis</name>
    <dbReference type="NCBI Taxonomy" id="388413"/>
    <lineage>
        <taxon>Bacteria</taxon>
        <taxon>Pseudomonadati</taxon>
        <taxon>Bacteroidota</taxon>
        <taxon>Cytophagia</taxon>
        <taxon>Cytophagales</taxon>
        <taxon>Cyclobacteriaceae</taxon>
        <taxon>Algoriphagus</taxon>
    </lineage>
</organism>
<keyword evidence="2" id="KW-1185">Reference proteome</keyword>
<dbReference type="HOGENOM" id="CLU_1369696_0_0_10"/>
<evidence type="ECO:0000313" key="2">
    <source>
        <dbReference type="Proteomes" id="UP000003919"/>
    </source>
</evidence>
<proteinExistence type="predicted"/>
<evidence type="ECO:0000313" key="1">
    <source>
        <dbReference type="EMBL" id="EAZ79639.1"/>
    </source>
</evidence>
<protein>
    <recommendedName>
        <fullName evidence="3">Lipoprotein</fullName>
    </recommendedName>
</protein>
<dbReference type="EMBL" id="CM001023">
    <property type="protein sequence ID" value="EAZ79639.1"/>
    <property type="molecule type" value="Genomic_DNA"/>
</dbReference>
<dbReference type="RefSeq" id="WP_008199809.1">
    <property type="nucleotide sequence ID" value="NZ_CM001023.1"/>
</dbReference>
<gene>
    <name evidence="1" type="ORF">ALPR1_08443</name>
</gene>
<accession>A3I1H3</accession>
<dbReference type="AlphaFoldDB" id="A3I1H3"/>